<dbReference type="EMBL" id="JASCZI010091780">
    <property type="protein sequence ID" value="MED6151197.1"/>
    <property type="molecule type" value="Genomic_DNA"/>
</dbReference>
<evidence type="ECO:0000313" key="1">
    <source>
        <dbReference type="EMBL" id="MED6151197.1"/>
    </source>
</evidence>
<organism evidence="1 2">
    <name type="scientific">Stylosanthes scabra</name>
    <dbReference type="NCBI Taxonomy" id="79078"/>
    <lineage>
        <taxon>Eukaryota</taxon>
        <taxon>Viridiplantae</taxon>
        <taxon>Streptophyta</taxon>
        <taxon>Embryophyta</taxon>
        <taxon>Tracheophyta</taxon>
        <taxon>Spermatophyta</taxon>
        <taxon>Magnoliopsida</taxon>
        <taxon>eudicotyledons</taxon>
        <taxon>Gunneridae</taxon>
        <taxon>Pentapetalae</taxon>
        <taxon>rosids</taxon>
        <taxon>fabids</taxon>
        <taxon>Fabales</taxon>
        <taxon>Fabaceae</taxon>
        <taxon>Papilionoideae</taxon>
        <taxon>50 kb inversion clade</taxon>
        <taxon>dalbergioids sensu lato</taxon>
        <taxon>Dalbergieae</taxon>
        <taxon>Pterocarpus clade</taxon>
        <taxon>Stylosanthes</taxon>
    </lineage>
</organism>
<keyword evidence="2" id="KW-1185">Reference proteome</keyword>
<dbReference type="Proteomes" id="UP001341840">
    <property type="component" value="Unassembled WGS sequence"/>
</dbReference>
<protein>
    <submittedName>
        <fullName evidence="1">Uncharacterized protein</fullName>
    </submittedName>
</protein>
<name>A0ABU6TS21_9FABA</name>
<feature type="non-terminal residue" evidence="1">
    <location>
        <position position="80"/>
    </location>
</feature>
<gene>
    <name evidence="1" type="ORF">PIB30_080165</name>
</gene>
<sequence>MRSEPHLMTRGTGGPPSAHHAYCIRHMGANFMARFRNTRGKDLMTNAAYSASLKGAKHYLQCLEAHLVDMHAWALSFRKD</sequence>
<proteinExistence type="predicted"/>
<comment type="caution">
    <text evidence="1">The sequence shown here is derived from an EMBL/GenBank/DDBJ whole genome shotgun (WGS) entry which is preliminary data.</text>
</comment>
<evidence type="ECO:0000313" key="2">
    <source>
        <dbReference type="Proteomes" id="UP001341840"/>
    </source>
</evidence>
<reference evidence="1 2" key="1">
    <citation type="journal article" date="2023" name="Plants (Basel)">
        <title>Bridging the Gap: Combining Genomics and Transcriptomics Approaches to Understand Stylosanthes scabra, an Orphan Legume from the Brazilian Caatinga.</title>
        <authorList>
            <person name="Ferreira-Neto J.R.C."/>
            <person name="da Silva M.D."/>
            <person name="Binneck E."/>
            <person name="de Melo N.F."/>
            <person name="da Silva R.H."/>
            <person name="de Melo A.L.T.M."/>
            <person name="Pandolfi V."/>
            <person name="Bustamante F.O."/>
            <person name="Brasileiro-Vidal A.C."/>
            <person name="Benko-Iseppon A.M."/>
        </authorList>
    </citation>
    <scope>NUCLEOTIDE SEQUENCE [LARGE SCALE GENOMIC DNA]</scope>
    <source>
        <tissue evidence="1">Leaves</tissue>
    </source>
</reference>
<accession>A0ABU6TS21</accession>